<name>A0A077ZWW9_STYLE</name>
<protein>
    <submittedName>
        <fullName evidence="9">Calpain family cysteine protease containing protein</fullName>
    </submittedName>
</protein>
<keyword evidence="3 6" id="KW-0378">Hydrolase</keyword>
<dbReference type="GO" id="GO:0004198">
    <property type="term" value="F:calcium-dependent cysteine-type endopeptidase activity"/>
    <property type="evidence" value="ECO:0007669"/>
    <property type="project" value="InterPro"/>
</dbReference>
<evidence type="ECO:0000313" key="10">
    <source>
        <dbReference type="Proteomes" id="UP000039865"/>
    </source>
</evidence>
<feature type="signal peptide" evidence="7">
    <location>
        <begin position="1"/>
        <end position="18"/>
    </location>
</feature>
<dbReference type="InParanoid" id="A0A077ZWW9"/>
<dbReference type="SUPFAM" id="SSF54001">
    <property type="entry name" value="Cysteine proteinases"/>
    <property type="match status" value="1"/>
</dbReference>
<dbReference type="InterPro" id="IPR001300">
    <property type="entry name" value="Peptidase_C2_calpain_cat"/>
</dbReference>
<evidence type="ECO:0000256" key="1">
    <source>
        <dbReference type="ARBA" id="ARBA00007623"/>
    </source>
</evidence>
<dbReference type="GO" id="GO:0006508">
    <property type="term" value="P:proteolysis"/>
    <property type="evidence" value="ECO:0007669"/>
    <property type="project" value="UniProtKB-KW"/>
</dbReference>
<feature type="chain" id="PRO_5001729096" evidence="7">
    <location>
        <begin position="19"/>
        <end position="507"/>
    </location>
</feature>
<keyword evidence="4 6" id="KW-0788">Thiol protease</keyword>
<keyword evidence="7" id="KW-0732">Signal</keyword>
<dbReference type="InterPro" id="IPR022684">
    <property type="entry name" value="Calpain_cysteine_protease"/>
</dbReference>
<proteinExistence type="inferred from homology"/>
<dbReference type="InterPro" id="IPR038765">
    <property type="entry name" value="Papain-like_cys_pep_sf"/>
</dbReference>
<dbReference type="AlphaFoldDB" id="A0A077ZWW9"/>
<dbReference type="Gene3D" id="3.90.70.10">
    <property type="entry name" value="Cysteine proteinases"/>
    <property type="match status" value="1"/>
</dbReference>
<dbReference type="SMART" id="SM00230">
    <property type="entry name" value="CysPc"/>
    <property type="match status" value="1"/>
</dbReference>
<dbReference type="PRINTS" id="PR00704">
    <property type="entry name" value="CALPAIN"/>
</dbReference>
<evidence type="ECO:0000313" key="9">
    <source>
        <dbReference type="EMBL" id="CDW74329.1"/>
    </source>
</evidence>
<evidence type="ECO:0000259" key="8">
    <source>
        <dbReference type="PROSITE" id="PS50203"/>
    </source>
</evidence>
<keyword evidence="2 6" id="KW-0645">Protease</keyword>
<dbReference type="Pfam" id="PF00648">
    <property type="entry name" value="Peptidase_C2"/>
    <property type="match status" value="1"/>
</dbReference>
<comment type="similarity">
    <text evidence="1">Belongs to the peptidase C2 family.</text>
</comment>
<dbReference type="PANTHER" id="PTHR10183:SF379">
    <property type="entry name" value="CALPAIN-5"/>
    <property type="match status" value="1"/>
</dbReference>
<dbReference type="OrthoDB" id="424753at2759"/>
<accession>A0A077ZWW9</accession>
<keyword evidence="10" id="KW-1185">Reference proteome</keyword>
<feature type="active site" evidence="5 6">
    <location>
        <position position="307"/>
    </location>
</feature>
<dbReference type="PROSITE" id="PS50203">
    <property type="entry name" value="CALPAIN_CAT"/>
    <property type="match status" value="1"/>
</dbReference>
<dbReference type="EMBL" id="CCKQ01003217">
    <property type="protein sequence ID" value="CDW74329.1"/>
    <property type="molecule type" value="Genomic_DNA"/>
</dbReference>
<evidence type="ECO:0000256" key="4">
    <source>
        <dbReference type="ARBA" id="ARBA00022807"/>
    </source>
</evidence>
<reference evidence="9 10" key="1">
    <citation type="submission" date="2014-06" db="EMBL/GenBank/DDBJ databases">
        <authorList>
            <person name="Swart Estienne"/>
        </authorList>
    </citation>
    <scope>NUCLEOTIDE SEQUENCE [LARGE SCALE GENOMIC DNA]</scope>
    <source>
        <strain evidence="9 10">130c</strain>
    </source>
</reference>
<evidence type="ECO:0000256" key="6">
    <source>
        <dbReference type="PROSITE-ProRule" id="PRU00239"/>
    </source>
</evidence>
<dbReference type="Proteomes" id="UP000039865">
    <property type="component" value="Unassembled WGS sequence"/>
</dbReference>
<gene>
    <name evidence="9" type="primary">Contig10128.g10821</name>
    <name evidence="9" type="ORF">STYLEM_3324</name>
</gene>
<evidence type="ECO:0000256" key="5">
    <source>
        <dbReference type="PIRSR" id="PIRSR622684-1"/>
    </source>
</evidence>
<feature type="domain" description="Calpain catalytic" evidence="8">
    <location>
        <begin position="64"/>
        <end position="367"/>
    </location>
</feature>
<dbReference type="PANTHER" id="PTHR10183">
    <property type="entry name" value="CALPAIN"/>
    <property type="match status" value="1"/>
</dbReference>
<evidence type="ECO:0000256" key="3">
    <source>
        <dbReference type="ARBA" id="ARBA00022801"/>
    </source>
</evidence>
<organism evidence="9 10">
    <name type="scientific">Stylonychia lemnae</name>
    <name type="common">Ciliate</name>
    <dbReference type="NCBI Taxonomy" id="5949"/>
    <lineage>
        <taxon>Eukaryota</taxon>
        <taxon>Sar</taxon>
        <taxon>Alveolata</taxon>
        <taxon>Ciliophora</taxon>
        <taxon>Intramacronucleata</taxon>
        <taxon>Spirotrichea</taxon>
        <taxon>Stichotrichia</taxon>
        <taxon>Sporadotrichida</taxon>
        <taxon>Oxytrichidae</taxon>
        <taxon>Stylonychinae</taxon>
        <taxon>Stylonychia</taxon>
    </lineage>
</organism>
<feature type="active site" evidence="5 6">
    <location>
        <position position="126"/>
    </location>
</feature>
<evidence type="ECO:0000256" key="7">
    <source>
        <dbReference type="SAM" id="SignalP"/>
    </source>
</evidence>
<sequence length="507" mass="56998">MNLISLTVLALLFSSTIGVKSHFKIKNPFKVNKQQSKFSCTSAIERWKSGPGDYKSIFKTQPANWIDQQFQPNEDAIAWPQPLTANELTGYKSASWERLGQLNPKSTLFGTSGYINDIVQGNIGDCYMLSGSAAVAEDNERFKQNFVSLEKNNAGIYGFNVWVRGIPFVQIIDDSVPYDKKQKEYIMAGVGEDGALWGPLLEKSWAKTVGNYEIAGLGGSQSEVVNYLTNAPSEIFDTKDLNAASMFEILNSADDKNFIMTIGTPGGSDKDICLYNLPCGHAYTLIDSTIVKSADGKQQYKLVQVRNPWRADQDFNGKWNDNAKIWSTPGQTFAKQVNLEKKDDGLMWMEDFEVLKAFDQFEIGYYRPGWKHSWYEKLNDDGETSQYFITLDAPTLLDIKVEFYNPKMYGYDCRGEEISGGQLQLIQVGSNKVLQSKEITDSDRNGYINQSSSPVAAGKYRIEIQVQWTDKDVKDYTLSIYSAKKITITDSKGQSNEIGAHDYSLRQ</sequence>
<feature type="active site" evidence="5 6">
    <location>
        <position position="281"/>
    </location>
</feature>
<evidence type="ECO:0000256" key="2">
    <source>
        <dbReference type="ARBA" id="ARBA00022670"/>
    </source>
</evidence>